<dbReference type="EMBL" id="SJTG01000002">
    <property type="protein sequence ID" value="TCI11120.1"/>
    <property type="molecule type" value="Genomic_DNA"/>
</dbReference>
<feature type="transmembrane region" description="Helical" evidence="1">
    <location>
        <begin position="388"/>
        <end position="406"/>
    </location>
</feature>
<dbReference type="Proteomes" id="UP000291822">
    <property type="component" value="Unassembled WGS sequence"/>
</dbReference>
<reference evidence="2 3" key="1">
    <citation type="submission" date="2019-02" db="EMBL/GenBank/DDBJ databases">
        <title>Dyella amyloliquefaciens sp. nov., isolated from forest soil.</title>
        <authorList>
            <person name="Gao Z.-H."/>
            <person name="Qiu L.-H."/>
        </authorList>
    </citation>
    <scope>NUCLEOTIDE SEQUENCE [LARGE SCALE GENOMIC DNA]</scope>
    <source>
        <strain evidence="2 3">KACC 12747</strain>
    </source>
</reference>
<dbReference type="AlphaFoldDB" id="A0A4R0YXJ2"/>
<evidence type="ECO:0000256" key="1">
    <source>
        <dbReference type="SAM" id="Phobius"/>
    </source>
</evidence>
<evidence type="ECO:0000313" key="2">
    <source>
        <dbReference type="EMBL" id="TCI11120.1"/>
    </source>
</evidence>
<feature type="transmembrane region" description="Helical" evidence="1">
    <location>
        <begin position="321"/>
        <end position="345"/>
    </location>
</feature>
<keyword evidence="3" id="KW-1185">Reference proteome</keyword>
<sequence length="776" mass="83790">MALLQGEPQNKSAGFPSLVVLGIIATLSIYFPFLASNAHISSDGQFAQFFDNGFHWSDRYIGGWPSYADPNSFAFYFLKYLFPANQKGFDYFTLSAIFIFAMGNSCLAWSLTRSRAASILAVMCAPGLGFLVAHLGHTSMLHAAAYVPWMLLAGLRLSTRSVAWPAWVALLAVATALSLATGHTQITVYGLSGCGLVAMPLTHRPSKIMSVYAQIVLGVTLGAALSAAFLVPALGFVADSLRASIDSETLRQFSLRPFELGINIFPYLAGGDMGSAAPTPYAGTDLTNNWSENIAYIGACIPFLILIGARELWFDLVGRKLILAFVLTSILALAPSLTNLSAWLVHVPALSLFRAWGRWQIVSSVIALQLACMAFARMTSASLPVKVRVRRAVTAILPLIATIALFRTCTSCSTSIDLIQLFTGPTLFQFLTLSLIAIVSVAWGIKGFGQTNFLLVAPILIAAIELLNLARHAPSTNILGNKHDDAHIEVLSQTKGLIATTKGRLLTLSGWTSPNLSPDIARAAGIPSLNWYGPLLSKRFAELVGMTLGGWTQPNVMSEQNQVLDLYGVSIVEPYVPNSAPEIPRGQELYPPARWAPVQTTNPAGLIFNTRSLPRIRLVGESILLSDPQILSALQTSRLQDGRAFRAARTALVENVNAVLSGNTVPVPRLKIADEQVERVAVTLESDNQARIMLVIGDNYSPNWTAWVDGRPAAVARVNYNQIGVIVPAHTRSITAEYQDPLLRLGIVISAFAALLTTLTGLYGARVYSAKNRGHE</sequence>
<gene>
    <name evidence="2" type="ORF">EZM97_20120</name>
</gene>
<dbReference type="RefSeq" id="WP_131409807.1">
    <property type="nucleotide sequence ID" value="NZ_SJTG01000002.1"/>
</dbReference>
<keyword evidence="1" id="KW-0472">Membrane</keyword>
<comment type="caution">
    <text evidence="2">The sequence shown here is derived from an EMBL/GenBank/DDBJ whole genome shotgun (WGS) entry which is preliminary data.</text>
</comment>
<keyword evidence="1" id="KW-1133">Transmembrane helix</keyword>
<feature type="transmembrane region" description="Helical" evidence="1">
    <location>
        <begin position="357"/>
        <end position="376"/>
    </location>
</feature>
<keyword evidence="1" id="KW-0812">Transmembrane</keyword>
<evidence type="ECO:0000313" key="3">
    <source>
        <dbReference type="Proteomes" id="UP000291822"/>
    </source>
</evidence>
<accession>A0A4R0YXJ2</accession>
<feature type="transmembrane region" description="Helical" evidence="1">
    <location>
        <begin position="215"/>
        <end position="238"/>
    </location>
</feature>
<feature type="transmembrane region" description="Helical" evidence="1">
    <location>
        <begin position="116"/>
        <end position="133"/>
    </location>
</feature>
<feature type="transmembrane region" description="Helical" evidence="1">
    <location>
        <begin position="12"/>
        <end position="33"/>
    </location>
</feature>
<feature type="transmembrane region" description="Helical" evidence="1">
    <location>
        <begin position="294"/>
        <end position="314"/>
    </location>
</feature>
<feature type="transmembrane region" description="Helical" evidence="1">
    <location>
        <begin position="742"/>
        <end position="765"/>
    </location>
</feature>
<feature type="transmembrane region" description="Helical" evidence="1">
    <location>
        <begin position="91"/>
        <end position="109"/>
    </location>
</feature>
<organism evidence="2 3">
    <name type="scientific">Dyella soli</name>
    <dbReference type="NCBI Taxonomy" id="522319"/>
    <lineage>
        <taxon>Bacteria</taxon>
        <taxon>Pseudomonadati</taxon>
        <taxon>Pseudomonadota</taxon>
        <taxon>Gammaproteobacteria</taxon>
        <taxon>Lysobacterales</taxon>
        <taxon>Rhodanobacteraceae</taxon>
        <taxon>Dyella</taxon>
    </lineage>
</organism>
<feature type="transmembrane region" description="Helical" evidence="1">
    <location>
        <begin position="426"/>
        <end position="445"/>
    </location>
</feature>
<name>A0A4R0YXJ2_9GAMM</name>
<feature type="transmembrane region" description="Helical" evidence="1">
    <location>
        <begin position="162"/>
        <end position="180"/>
    </location>
</feature>
<proteinExistence type="predicted"/>
<evidence type="ECO:0008006" key="4">
    <source>
        <dbReference type="Google" id="ProtNLM"/>
    </source>
</evidence>
<protein>
    <recommendedName>
        <fullName evidence="4">YfhO family protein</fullName>
    </recommendedName>
</protein>